<protein>
    <submittedName>
        <fullName evidence="1">Uncharacterized protein</fullName>
    </submittedName>
</protein>
<gene>
    <name evidence="1" type="ORF">VTK73DRAFT_5553</name>
</gene>
<evidence type="ECO:0000313" key="2">
    <source>
        <dbReference type="Proteomes" id="UP001586593"/>
    </source>
</evidence>
<proteinExistence type="predicted"/>
<dbReference type="EMBL" id="JAZHXJ010000031">
    <property type="protein sequence ID" value="KAL1880540.1"/>
    <property type="molecule type" value="Genomic_DNA"/>
</dbReference>
<evidence type="ECO:0000313" key="1">
    <source>
        <dbReference type="EMBL" id="KAL1880540.1"/>
    </source>
</evidence>
<keyword evidence="2" id="KW-1185">Reference proteome</keyword>
<name>A0ABR3XX05_9PEZI</name>
<accession>A0ABR3XX05</accession>
<organism evidence="1 2">
    <name type="scientific">Phialemonium thermophilum</name>
    <dbReference type="NCBI Taxonomy" id="223376"/>
    <lineage>
        <taxon>Eukaryota</taxon>
        <taxon>Fungi</taxon>
        <taxon>Dikarya</taxon>
        <taxon>Ascomycota</taxon>
        <taxon>Pezizomycotina</taxon>
        <taxon>Sordariomycetes</taxon>
        <taxon>Sordariomycetidae</taxon>
        <taxon>Cephalothecales</taxon>
        <taxon>Cephalothecaceae</taxon>
        <taxon>Phialemonium</taxon>
    </lineage>
</organism>
<dbReference type="Proteomes" id="UP001586593">
    <property type="component" value="Unassembled WGS sequence"/>
</dbReference>
<comment type="caution">
    <text evidence="1">The sequence shown here is derived from an EMBL/GenBank/DDBJ whole genome shotgun (WGS) entry which is preliminary data.</text>
</comment>
<reference evidence="1 2" key="1">
    <citation type="journal article" date="2024" name="Commun. Biol.">
        <title>Comparative genomic analysis of thermophilic fungi reveals convergent evolutionary adaptations and gene losses.</title>
        <authorList>
            <person name="Steindorff A.S."/>
            <person name="Aguilar-Pontes M.V."/>
            <person name="Robinson A.J."/>
            <person name="Andreopoulos B."/>
            <person name="LaButti K."/>
            <person name="Kuo A."/>
            <person name="Mondo S."/>
            <person name="Riley R."/>
            <person name="Otillar R."/>
            <person name="Haridas S."/>
            <person name="Lipzen A."/>
            <person name="Grimwood J."/>
            <person name="Schmutz J."/>
            <person name="Clum A."/>
            <person name="Reid I.D."/>
            <person name="Moisan M.C."/>
            <person name="Butler G."/>
            <person name="Nguyen T.T.M."/>
            <person name="Dewar K."/>
            <person name="Conant G."/>
            <person name="Drula E."/>
            <person name="Henrissat B."/>
            <person name="Hansel C."/>
            <person name="Singer S."/>
            <person name="Hutchinson M.I."/>
            <person name="de Vries R.P."/>
            <person name="Natvig D.O."/>
            <person name="Powell A.J."/>
            <person name="Tsang A."/>
            <person name="Grigoriev I.V."/>
        </authorList>
    </citation>
    <scope>NUCLEOTIDE SEQUENCE [LARGE SCALE GENOMIC DNA]</scope>
    <source>
        <strain evidence="1 2">ATCC 24622</strain>
    </source>
</reference>
<sequence>MPTLWCLIHRDGPASVAKRHPIWAVRRSPRNPLSIGSATSFIAKESDNYDCQGERTIPPFVSTAHRERDVPPVQRTRSWPFDEGLQLGPSGLLGAPPPCLKAQYGQAKLSPSQKFAYMLQGVENQLLLRLCIQILESYTHSISKT</sequence>